<accession>A0A0C3BFU3</accession>
<name>A0A0C3BFU3_SERVB</name>
<keyword evidence="1" id="KW-0472">Membrane</keyword>
<feature type="transmembrane region" description="Helical" evidence="1">
    <location>
        <begin position="75"/>
        <end position="94"/>
    </location>
</feature>
<evidence type="ECO:0000256" key="1">
    <source>
        <dbReference type="SAM" id="Phobius"/>
    </source>
</evidence>
<dbReference type="AlphaFoldDB" id="A0A0C3BFU3"/>
<sequence length="211" mass="22927">MELLETSIRDFEYVVNTQAIADLTGYRGLRDWARILRPSLDDICTAILTVSSVGTGLVYATVFSASRGNVSYMSFTFPLFSVGIIVPIIIQVALRWAAHLSHEVEFASQKVWTILIIIFLAFATACDMVAIGILNLTVYWLSFLPADAGVDTSGASGIAGIVAFALPGIIFIFIIAGFALGVSRNGIKAFRPTAGRHSDEIFDKADDYKHI</sequence>
<dbReference type="Proteomes" id="UP000054097">
    <property type="component" value="Unassembled WGS sequence"/>
</dbReference>
<feature type="transmembrane region" description="Helical" evidence="1">
    <location>
        <begin position="114"/>
        <end position="141"/>
    </location>
</feature>
<evidence type="ECO:0000313" key="3">
    <source>
        <dbReference type="Proteomes" id="UP000054097"/>
    </source>
</evidence>
<feature type="transmembrane region" description="Helical" evidence="1">
    <location>
        <begin position="161"/>
        <end position="182"/>
    </location>
</feature>
<keyword evidence="1" id="KW-0812">Transmembrane</keyword>
<evidence type="ECO:0000313" key="2">
    <source>
        <dbReference type="EMBL" id="KIM30356.1"/>
    </source>
</evidence>
<dbReference type="EMBL" id="KN824285">
    <property type="protein sequence ID" value="KIM30356.1"/>
    <property type="molecule type" value="Genomic_DNA"/>
</dbReference>
<reference evidence="2 3" key="1">
    <citation type="submission" date="2014-04" db="EMBL/GenBank/DDBJ databases">
        <authorList>
            <consortium name="DOE Joint Genome Institute"/>
            <person name="Kuo A."/>
            <person name="Zuccaro A."/>
            <person name="Kohler A."/>
            <person name="Nagy L.G."/>
            <person name="Floudas D."/>
            <person name="Copeland A."/>
            <person name="Barry K.W."/>
            <person name="Cichocki N."/>
            <person name="Veneault-Fourrey C."/>
            <person name="LaButti K."/>
            <person name="Lindquist E.A."/>
            <person name="Lipzen A."/>
            <person name="Lundell T."/>
            <person name="Morin E."/>
            <person name="Murat C."/>
            <person name="Sun H."/>
            <person name="Tunlid A."/>
            <person name="Henrissat B."/>
            <person name="Grigoriev I.V."/>
            <person name="Hibbett D.S."/>
            <person name="Martin F."/>
            <person name="Nordberg H.P."/>
            <person name="Cantor M.N."/>
            <person name="Hua S.X."/>
        </authorList>
    </citation>
    <scope>NUCLEOTIDE SEQUENCE [LARGE SCALE GENOMIC DNA]</scope>
    <source>
        <strain evidence="2 3">MAFF 305830</strain>
    </source>
</reference>
<proteinExistence type="predicted"/>
<organism evidence="2 3">
    <name type="scientific">Serendipita vermifera MAFF 305830</name>
    <dbReference type="NCBI Taxonomy" id="933852"/>
    <lineage>
        <taxon>Eukaryota</taxon>
        <taxon>Fungi</taxon>
        <taxon>Dikarya</taxon>
        <taxon>Basidiomycota</taxon>
        <taxon>Agaricomycotina</taxon>
        <taxon>Agaricomycetes</taxon>
        <taxon>Sebacinales</taxon>
        <taxon>Serendipitaceae</taxon>
        <taxon>Serendipita</taxon>
    </lineage>
</organism>
<keyword evidence="3" id="KW-1185">Reference proteome</keyword>
<gene>
    <name evidence="2" type="ORF">M408DRAFT_297213</name>
</gene>
<keyword evidence="1" id="KW-1133">Transmembrane helix</keyword>
<dbReference type="HOGENOM" id="CLU_1305528_0_0_1"/>
<feature type="transmembrane region" description="Helical" evidence="1">
    <location>
        <begin position="43"/>
        <end position="63"/>
    </location>
</feature>
<protein>
    <submittedName>
        <fullName evidence="2">Uncharacterized protein</fullName>
    </submittedName>
</protein>
<reference evidence="3" key="2">
    <citation type="submission" date="2015-01" db="EMBL/GenBank/DDBJ databases">
        <title>Evolutionary Origins and Diversification of the Mycorrhizal Mutualists.</title>
        <authorList>
            <consortium name="DOE Joint Genome Institute"/>
            <consortium name="Mycorrhizal Genomics Consortium"/>
            <person name="Kohler A."/>
            <person name="Kuo A."/>
            <person name="Nagy L.G."/>
            <person name="Floudas D."/>
            <person name="Copeland A."/>
            <person name="Barry K.W."/>
            <person name="Cichocki N."/>
            <person name="Veneault-Fourrey C."/>
            <person name="LaButti K."/>
            <person name="Lindquist E.A."/>
            <person name="Lipzen A."/>
            <person name="Lundell T."/>
            <person name="Morin E."/>
            <person name="Murat C."/>
            <person name="Riley R."/>
            <person name="Ohm R."/>
            <person name="Sun H."/>
            <person name="Tunlid A."/>
            <person name="Henrissat B."/>
            <person name="Grigoriev I.V."/>
            <person name="Hibbett D.S."/>
            <person name="Martin F."/>
        </authorList>
    </citation>
    <scope>NUCLEOTIDE SEQUENCE [LARGE SCALE GENOMIC DNA]</scope>
    <source>
        <strain evidence="3">MAFF 305830</strain>
    </source>
</reference>
<dbReference type="OrthoDB" id="2679843at2759"/>